<accession>A0A0G0WPG5</accession>
<reference evidence="1 2" key="1">
    <citation type="journal article" date="2015" name="Nature">
        <title>rRNA introns, odd ribosomes, and small enigmatic genomes across a large radiation of phyla.</title>
        <authorList>
            <person name="Brown C.T."/>
            <person name="Hug L.A."/>
            <person name="Thomas B.C."/>
            <person name="Sharon I."/>
            <person name="Castelle C.J."/>
            <person name="Singh A."/>
            <person name="Wilkins M.J."/>
            <person name="Williams K.H."/>
            <person name="Banfield J.F."/>
        </authorList>
    </citation>
    <scope>NUCLEOTIDE SEQUENCE [LARGE SCALE GENOMIC DNA]</scope>
</reference>
<gene>
    <name evidence="1" type="ORF">UU72_C0041G0008</name>
</gene>
<proteinExistence type="predicted"/>
<dbReference type="EMBL" id="LCBS01000041">
    <property type="protein sequence ID" value="KKS14670.1"/>
    <property type="molecule type" value="Genomic_DNA"/>
</dbReference>
<protein>
    <submittedName>
        <fullName evidence="1">Uncharacterized protein</fullName>
    </submittedName>
</protein>
<sequence>MRDRNFYINSIKMDLFRVVTATGDVSKPPAKESAREFLDHALNDFDKFENTYHEKKIKEELKQLYEEMFKLDEPNHRLRWTENVLTARCRIS</sequence>
<dbReference type="Proteomes" id="UP000034163">
    <property type="component" value="Unassembled WGS sequence"/>
</dbReference>
<evidence type="ECO:0000313" key="1">
    <source>
        <dbReference type="EMBL" id="KKS14670.1"/>
    </source>
</evidence>
<dbReference type="PATRIC" id="fig|1619112.3.peg.1004"/>
<comment type="caution">
    <text evidence="1">The sequence shown here is derived from an EMBL/GenBank/DDBJ whole genome shotgun (WGS) entry which is preliminary data.</text>
</comment>
<organism evidence="1 2">
    <name type="scientific">candidate division WWE3 bacterium GW2011_GWB1_41_6</name>
    <dbReference type="NCBI Taxonomy" id="1619112"/>
    <lineage>
        <taxon>Bacteria</taxon>
        <taxon>Katanobacteria</taxon>
    </lineage>
</organism>
<evidence type="ECO:0000313" key="2">
    <source>
        <dbReference type="Proteomes" id="UP000034163"/>
    </source>
</evidence>
<name>A0A0G0WPG5_UNCKA</name>
<dbReference type="AlphaFoldDB" id="A0A0G0WPG5"/>